<dbReference type="InterPro" id="IPR011009">
    <property type="entry name" value="Kinase-like_dom_sf"/>
</dbReference>
<sequence length="288" mass="32888">MKPHYINRIKEVYPDLEIEKAEVNDIGQNNDVLIVNDSLIFRFPKYQAGIDNMLKETDILQKLKADKHIPAPVPIYQSFEPLELGNVFTGYRMIEGSPLSGEEFRECADDLILKLRSLSLVNVLIRLHAFPVDEFAEGPAAIHDEYKDLYNRIQVNLYPFMRHDAQENVSKLFEDFFNRIDDFYFTSALIHGDFGASNLLWNSKTFELAGIIDFGESGPGDPAYDFAGILASYGYDFFKRCIDNYHNDDPGMEKRAVFYQKTFALQEALHGVENGDSTAFASGMRGYM</sequence>
<dbReference type="InterPro" id="IPR051678">
    <property type="entry name" value="AGP_Transferase"/>
</dbReference>
<organism evidence="2 3">
    <name type="scientific">Lentibacillus salicampi</name>
    <dbReference type="NCBI Taxonomy" id="175306"/>
    <lineage>
        <taxon>Bacteria</taxon>
        <taxon>Bacillati</taxon>
        <taxon>Bacillota</taxon>
        <taxon>Bacilli</taxon>
        <taxon>Bacillales</taxon>
        <taxon>Bacillaceae</taxon>
        <taxon>Lentibacillus</taxon>
    </lineage>
</organism>
<dbReference type="EMBL" id="SRHY01000016">
    <property type="protein sequence ID" value="TFJ92765.1"/>
    <property type="molecule type" value="Genomic_DNA"/>
</dbReference>
<dbReference type="Pfam" id="PF01636">
    <property type="entry name" value="APH"/>
    <property type="match status" value="1"/>
</dbReference>
<dbReference type="Gene3D" id="3.30.200.20">
    <property type="entry name" value="Phosphorylase Kinase, domain 1"/>
    <property type="match status" value="1"/>
</dbReference>
<evidence type="ECO:0000313" key="2">
    <source>
        <dbReference type="EMBL" id="TFJ92765.1"/>
    </source>
</evidence>
<evidence type="ECO:0000259" key="1">
    <source>
        <dbReference type="Pfam" id="PF01636"/>
    </source>
</evidence>
<dbReference type="GO" id="GO:0016740">
    <property type="term" value="F:transferase activity"/>
    <property type="evidence" value="ECO:0007669"/>
    <property type="project" value="UniProtKB-KW"/>
</dbReference>
<evidence type="ECO:0000313" key="3">
    <source>
        <dbReference type="Proteomes" id="UP000298484"/>
    </source>
</evidence>
<accession>A0A4Y9ABH0</accession>
<dbReference type="SUPFAM" id="SSF56112">
    <property type="entry name" value="Protein kinase-like (PK-like)"/>
    <property type="match status" value="1"/>
</dbReference>
<protein>
    <submittedName>
        <fullName evidence="2">Aminoglycoside phosphotransferase family protein</fullName>
    </submittedName>
</protein>
<keyword evidence="2" id="KW-0808">Transferase</keyword>
<feature type="domain" description="Aminoglycoside phosphotransferase" evidence="1">
    <location>
        <begin position="24"/>
        <end position="256"/>
    </location>
</feature>
<dbReference type="InterPro" id="IPR002575">
    <property type="entry name" value="Aminoglycoside_PTrfase"/>
</dbReference>
<keyword evidence="3" id="KW-1185">Reference proteome</keyword>
<reference evidence="2 3" key="1">
    <citation type="submission" date="2019-03" db="EMBL/GenBank/DDBJ databases">
        <title>Genome sequence of Lentibacillus salicampi ATCC BAA-719.</title>
        <authorList>
            <person name="Maclea K.S."/>
            <person name="Simoes Junior M."/>
        </authorList>
    </citation>
    <scope>NUCLEOTIDE SEQUENCE [LARGE SCALE GENOMIC DNA]</scope>
    <source>
        <strain evidence="2 3">ATCC BAA-719</strain>
    </source>
</reference>
<gene>
    <name evidence="2" type="ORF">E4U82_10550</name>
</gene>
<dbReference type="PANTHER" id="PTHR21310:SF15">
    <property type="entry name" value="AMINOGLYCOSIDE PHOSPHOTRANSFERASE DOMAIN-CONTAINING PROTEIN"/>
    <property type="match status" value="1"/>
</dbReference>
<proteinExistence type="predicted"/>
<dbReference type="Gene3D" id="3.90.1200.10">
    <property type="match status" value="1"/>
</dbReference>
<name>A0A4Y9ABH0_9BACI</name>
<dbReference type="PANTHER" id="PTHR21310">
    <property type="entry name" value="AMINOGLYCOSIDE PHOSPHOTRANSFERASE-RELATED-RELATED"/>
    <property type="match status" value="1"/>
</dbReference>
<dbReference type="AlphaFoldDB" id="A0A4Y9ABH0"/>
<dbReference type="OrthoDB" id="3806873at2"/>
<dbReference type="Proteomes" id="UP000298484">
    <property type="component" value="Unassembled WGS sequence"/>
</dbReference>
<comment type="caution">
    <text evidence="2">The sequence shown here is derived from an EMBL/GenBank/DDBJ whole genome shotgun (WGS) entry which is preliminary data.</text>
</comment>